<dbReference type="CDD" id="cd01109">
    <property type="entry name" value="HTH_YyaN"/>
    <property type="match status" value="1"/>
</dbReference>
<sequence length="165" mass="18460">MSCVSFHSVPWSALQVKRAYRPDVDLECTPGAILGCVSSYSPAETAEKSGFSIDTLRYYEKIGLLSEIARNASGRRVFSDDDLQWLGMLRCLRGTGMPIAEMLRYSELARGGGETVQERLDLLQEHDRRVEEQIATLRAQQRQIKVKIGFYREASMICEAAPAPA</sequence>
<dbReference type="Proteomes" id="UP000198420">
    <property type="component" value="Unassembled WGS sequence"/>
</dbReference>
<name>A0A238YL41_9ACTN</name>
<dbReference type="PANTHER" id="PTHR30204:SF98">
    <property type="entry name" value="HTH-TYPE TRANSCRIPTIONAL REGULATOR ADHR"/>
    <property type="match status" value="1"/>
</dbReference>
<evidence type="ECO:0000259" key="2">
    <source>
        <dbReference type="PROSITE" id="PS50937"/>
    </source>
</evidence>
<evidence type="ECO:0000313" key="3">
    <source>
        <dbReference type="EMBL" id="SNR71760.1"/>
    </source>
</evidence>
<keyword evidence="4" id="KW-1185">Reference proteome</keyword>
<dbReference type="EMBL" id="FZNP01000006">
    <property type="protein sequence ID" value="SNR71760.1"/>
    <property type="molecule type" value="Genomic_DNA"/>
</dbReference>
<dbReference type="Pfam" id="PF13411">
    <property type="entry name" value="MerR_1"/>
    <property type="match status" value="1"/>
</dbReference>
<protein>
    <submittedName>
        <fullName evidence="3">DNA-binding transcriptional regulator, MerR family</fullName>
    </submittedName>
</protein>
<proteinExistence type="predicted"/>
<accession>A0A238YL41</accession>
<dbReference type="PROSITE" id="PS50937">
    <property type="entry name" value="HTH_MERR_2"/>
    <property type="match status" value="1"/>
</dbReference>
<dbReference type="GO" id="GO:0003700">
    <property type="term" value="F:DNA-binding transcription factor activity"/>
    <property type="evidence" value="ECO:0007669"/>
    <property type="project" value="InterPro"/>
</dbReference>
<dbReference type="SMART" id="SM00422">
    <property type="entry name" value="HTH_MERR"/>
    <property type="match status" value="1"/>
</dbReference>
<dbReference type="SUPFAM" id="SSF46955">
    <property type="entry name" value="Putative DNA-binding domain"/>
    <property type="match status" value="1"/>
</dbReference>
<dbReference type="AlphaFoldDB" id="A0A238YL41"/>
<evidence type="ECO:0000256" key="1">
    <source>
        <dbReference type="ARBA" id="ARBA00023125"/>
    </source>
</evidence>
<evidence type="ECO:0000313" key="4">
    <source>
        <dbReference type="Proteomes" id="UP000198420"/>
    </source>
</evidence>
<gene>
    <name evidence="3" type="ORF">SAMN06265355_10637</name>
</gene>
<dbReference type="GO" id="GO:0003677">
    <property type="term" value="F:DNA binding"/>
    <property type="evidence" value="ECO:0007669"/>
    <property type="project" value="UniProtKB-KW"/>
</dbReference>
<feature type="domain" description="HTH merR-type" evidence="2">
    <location>
        <begin position="39"/>
        <end position="108"/>
    </location>
</feature>
<keyword evidence="1 3" id="KW-0238">DNA-binding</keyword>
<reference evidence="4" key="1">
    <citation type="submission" date="2017-06" db="EMBL/GenBank/DDBJ databases">
        <authorList>
            <person name="Varghese N."/>
            <person name="Submissions S."/>
        </authorList>
    </citation>
    <scope>NUCLEOTIDE SEQUENCE [LARGE SCALE GENOMIC DNA]</scope>
    <source>
        <strain evidence="4">DSM 44485</strain>
    </source>
</reference>
<organism evidence="3 4">
    <name type="scientific">Actinomadura mexicana</name>
    <dbReference type="NCBI Taxonomy" id="134959"/>
    <lineage>
        <taxon>Bacteria</taxon>
        <taxon>Bacillati</taxon>
        <taxon>Actinomycetota</taxon>
        <taxon>Actinomycetes</taxon>
        <taxon>Streptosporangiales</taxon>
        <taxon>Thermomonosporaceae</taxon>
        <taxon>Actinomadura</taxon>
    </lineage>
</organism>
<dbReference type="InterPro" id="IPR047057">
    <property type="entry name" value="MerR_fam"/>
</dbReference>
<dbReference type="PANTHER" id="PTHR30204">
    <property type="entry name" value="REDOX-CYCLING DRUG-SENSING TRANSCRIPTIONAL ACTIVATOR SOXR"/>
    <property type="match status" value="1"/>
</dbReference>
<dbReference type="InterPro" id="IPR009061">
    <property type="entry name" value="DNA-bd_dom_put_sf"/>
</dbReference>
<dbReference type="InterPro" id="IPR000551">
    <property type="entry name" value="MerR-type_HTH_dom"/>
</dbReference>
<dbReference type="Gene3D" id="1.10.1660.10">
    <property type="match status" value="1"/>
</dbReference>